<keyword evidence="2" id="KW-1185">Reference proteome</keyword>
<comment type="caution">
    <text evidence="1">The sequence shown here is derived from an EMBL/GenBank/DDBJ whole genome shotgun (WGS) entry which is preliminary data.</text>
</comment>
<evidence type="ECO:0000313" key="2">
    <source>
        <dbReference type="Proteomes" id="UP001231649"/>
    </source>
</evidence>
<accession>A0ACC2R2M7</accession>
<sequence length="302" mass="33401">MLMTEWSEAMVTGSYGQLLLTVFALVMFFEYGVTCLELLELRVPAQVALGTHAALSCRWALGPADVLYSVKWYKDGKEFFRQVPRDHEPRRKFPLPGVDVEQSDSSGSSLVLSATTSETAGRYRCEVSGEGPLFPTVSGHADLDIVILPEHGPVLSGLRSRYRLGDRVQVNCTSGRSRPSNSLSWYINGEPAPTTAVMPSIHRTFAGLETTTRLLDFILTEQHFKSNGLKVKCLATIAAIYWRSNEESALLEKEKISNKLTLFTPETNTRADRVHSNLAELLTSSATSVVILLLAVFCIRLC</sequence>
<gene>
    <name evidence="1" type="ORF">PYW08_002312</name>
</gene>
<evidence type="ECO:0000313" key="1">
    <source>
        <dbReference type="EMBL" id="KAJ8730899.1"/>
    </source>
</evidence>
<protein>
    <submittedName>
        <fullName evidence="1">Uncharacterized protein</fullName>
    </submittedName>
</protein>
<dbReference type="EMBL" id="CM056788">
    <property type="protein sequence ID" value="KAJ8730899.1"/>
    <property type="molecule type" value="Genomic_DNA"/>
</dbReference>
<organism evidence="1 2">
    <name type="scientific">Mythimna loreyi</name>
    <dbReference type="NCBI Taxonomy" id="667449"/>
    <lineage>
        <taxon>Eukaryota</taxon>
        <taxon>Metazoa</taxon>
        <taxon>Ecdysozoa</taxon>
        <taxon>Arthropoda</taxon>
        <taxon>Hexapoda</taxon>
        <taxon>Insecta</taxon>
        <taxon>Pterygota</taxon>
        <taxon>Neoptera</taxon>
        <taxon>Endopterygota</taxon>
        <taxon>Lepidoptera</taxon>
        <taxon>Glossata</taxon>
        <taxon>Ditrysia</taxon>
        <taxon>Noctuoidea</taxon>
        <taxon>Noctuidae</taxon>
        <taxon>Noctuinae</taxon>
        <taxon>Hadenini</taxon>
        <taxon>Mythimna</taxon>
    </lineage>
</organism>
<reference evidence="1" key="1">
    <citation type="submission" date="2023-03" db="EMBL/GenBank/DDBJ databases">
        <title>Chromosome-level genomes of two armyworms, Mythimna separata and Mythimna loreyi, provide insights into the biosynthesis and reception of sex pheromones.</title>
        <authorList>
            <person name="Zhao H."/>
        </authorList>
    </citation>
    <scope>NUCLEOTIDE SEQUENCE</scope>
    <source>
        <strain evidence="1">BeijingLab</strain>
    </source>
</reference>
<proteinExistence type="predicted"/>
<name>A0ACC2R2M7_9NEOP</name>
<dbReference type="Proteomes" id="UP001231649">
    <property type="component" value="Chromosome 12"/>
</dbReference>